<dbReference type="EMBL" id="JAMKFB020000208">
    <property type="protein sequence ID" value="KAL0151940.1"/>
    <property type="molecule type" value="Genomic_DNA"/>
</dbReference>
<comment type="caution">
    <text evidence="1">The sequence shown here is derived from an EMBL/GenBank/DDBJ whole genome shotgun (WGS) entry which is preliminary data.</text>
</comment>
<keyword evidence="2" id="KW-1185">Reference proteome</keyword>
<dbReference type="AlphaFoldDB" id="A0ABD0MPD9"/>
<accession>A0ABD0MPD9</accession>
<evidence type="ECO:0000313" key="2">
    <source>
        <dbReference type="Proteomes" id="UP001529510"/>
    </source>
</evidence>
<organism evidence="1 2">
    <name type="scientific">Cirrhinus mrigala</name>
    <name type="common">Mrigala</name>
    <dbReference type="NCBI Taxonomy" id="683832"/>
    <lineage>
        <taxon>Eukaryota</taxon>
        <taxon>Metazoa</taxon>
        <taxon>Chordata</taxon>
        <taxon>Craniata</taxon>
        <taxon>Vertebrata</taxon>
        <taxon>Euteleostomi</taxon>
        <taxon>Actinopterygii</taxon>
        <taxon>Neopterygii</taxon>
        <taxon>Teleostei</taxon>
        <taxon>Ostariophysi</taxon>
        <taxon>Cypriniformes</taxon>
        <taxon>Cyprinidae</taxon>
        <taxon>Labeoninae</taxon>
        <taxon>Labeonini</taxon>
        <taxon>Cirrhinus</taxon>
    </lineage>
</organism>
<evidence type="ECO:0000313" key="1">
    <source>
        <dbReference type="EMBL" id="KAL0151940.1"/>
    </source>
</evidence>
<feature type="non-terminal residue" evidence="1">
    <location>
        <position position="1"/>
    </location>
</feature>
<gene>
    <name evidence="1" type="ORF">M9458_052747</name>
</gene>
<reference evidence="1 2" key="1">
    <citation type="submission" date="2024-05" db="EMBL/GenBank/DDBJ databases">
        <title>Genome sequencing and assembly of Indian major carp, Cirrhinus mrigala (Hamilton, 1822).</title>
        <authorList>
            <person name="Mohindra V."/>
            <person name="Chowdhury L.M."/>
            <person name="Lal K."/>
            <person name="Jena J.K."/>
        </authorList>
    </citation>
    <scope>NUCLEOTIDE SEQUENCE [LARGE SCALE GENOMIC DNA]</scope>
    <source>
        <strain evidence="1">CM1030</strain>
        <tissue evidence="1">Blood</tissue>
    </source>
</reference>
<sequence length="65" mass="7536">DLVKAFSDWSNKNCLLLNTTKTKELVLDFCRSKKHLQPVCMWGEDIEVVQSYKNLGVCYRVVNIT</sequence>
<dbReference type="Proteomes" id="UP001529510">
    <property type="component" value="Unassembled WGS sequence"/>
</dbReference>
<proteinExistence type="predicted"/>
<name>A0ABD0MPD9_CIRMR</name>
<protein>
    <submittedName>
        <fullName evidence="1">Uncharacterized protein</fullName>
    </submittedName>
</protein>